<proteinExistence type="predicted"/>
<dbReference type="Proteomes" id="UP000326924">
    <property type="component" value="Unassembled WGS sequence"/>
</dbReference>
<evidence type="ECO:0000313" key="3">
    <source>
        <dbReference type="Proteomes" id="UP000326924"/>
    </source>
</evidence>
<sequence length="186" mass="19335">MTPDRSPPAASPPAPPTTSPALSGPCIQAPGSPPRTGSDDTPTPPVPNASAAHTSPAAPASAAASVKPLATSVRRTAKPSAAPYIPPRRADSQNAAQRHLLPVNTHRASHRRSSADADPMNDRCETAEARRQANWASAVRRREAAAGAAVSGGAMLKAMRWRDVARADRFFVQLLVMETATGPLDS</sequence>
<dbReference type="AlphaFoldDB" id="A0A5J5F755"/>
<dbReference type="EMBL" id="VXIS01000026">
    <property type="protein sequence ID" value="KAA8912198.1"/>
    <property type="molecule type" value="Genomic_DNA"/>
</dbReference>
<feature type="compositionally biased region" description="Low complexity" evidence="1">
    <location>
        <begin position="48"/>
        <end position="70"/>
    </location>
</feature>
<gene>
    <name evidence="2" type="ORF">FN846DRAFT_903700</name>
</gene>
<protein>
    <submittedName>
        <fullName evidence="2">Uncharacterized protein</fullName>
    </submittedName>
</protein>
<reference evidence="2 3" key="1">
    <citation type="submission" date="2019-09" db="EMBL/GenBank/DDBJ databases">
        <title>Draft genome of the ectomycorrhizal ascomycete Sphaerosporella brunnea.</title>
        <authorList>
            <consortium name="DOE Joint Genome Institute"/>
            <person name="Benucci G.M."/>
            <person name="Marozzi G."/>
            <person name="Antonielli L."/>
            <person name="Sanchez S."/>
            <person name="Marco P."/>
            <person name="Wang X."/>
            <person name="Falini L.B."/>
            <person name="Barry K."/>
            <person name="Haridas S."/>
            <person name="Lipzen A."/>
            <person name="Labutti K."/>
            <person name="Grigoriev I.V."/>
            <person name="Murat C."/>
            <person name="Martin F."/>
            <person name="Albertini E."/>
            <person name="Donnini D."/>
            <person name="Bonito G."/>
        </authorList>
    </citation>
    <scope>NUCLEOTIDE SEQUENCE [LARGE SCALE GENOMIC DNA]</scope>
    <source>
        <strain evidence="2 3">Sb_GMNB300</strain>
    </source>
</reference>
<name>A0A5J5F755_9PEZI</name>
<feature type="region of interest" description="Disordered" evidence="1">
    <location>
        <begin position="1"/>
        <end position="121"/>
    </location>
</feature>
<evidence type="ECO:0000256" key="1">
    <source>
        <dbReference type="SAM" id="MobiDB-lite"/>
    </source>
</evidence>
<keyword evidence="3" id="KW-1185">Reference proteome</keyword>
<feature type="compositionally biased region" description="Pro residues" evidence="1">
    <location>
        <begin position="1"/>
        <end position="18"/>
    </location>
</feature>
<comment type="caution">
    <text evidence="2">The sequence shown here is derived from an EMBL/GenBank/DDBJ whole genome shotgun (WGS) entry which is preliminary data.</text>
</comment>
<dbReference type="InParanoid" id="A0A5J5F755"/>
<evidence type="ECO:0000313" key="2">
    <source>
        <dbReference type="EMBL" id="KAA8912198.1"/>
    </source>
</evidence>
<organism evidence="2 3">
    <name type="scientific">Sphaerosporella brunnea</name>
    <dbReference type="NCBI Taxonomy" id="1250544"/>
    <lineage>
        <taxon>Eukaryota</taxon>
        <taxon>Fungi</taxon>
        <taxon>Dikarya</taxon>
        <taxon>Ascomycota</taxon>
        <taxon>Pezizomycotina</taxon>
        <taxon>Pezizomycetes</taxon>
        <taxon>Pezizales</taxon>
        <taxon>Pyronemataceae</taxon>
        <taxon>Sphaerosporella</taxon>
    </lineage>
</organism>
<accession>A0A5J5F755</accession>